<keyword evidence="3" id="KW-1185">Reference proteome</keyword>
<dbReference type="AlphaFoldDB" id="A0AAN6NR88"/>
<protein>
    <submittedName>
        <fullName evidence="2">Uncharacterized protein</fullName>
    </submittedName>
</protein>
<feature type="region of interest" description="Disordered" evidence="1">
    <location>
        <begin position="1"/>
        <end position="95"/>
    </location>
</feature>
<comment type="caution">
    <text evidence="2">The sequence shown here is derived from an EMBL/GenBank/DDBJ whole genome shotgun (WGS) entry which is preliminary data.</text>
</comment>
<feature type="compositionally biased region" description="Basic and acidic residues" evidence="1">
    <location>
        <begin position="13"/>
        <end position="27"/>
    </location>
</feature>
<evidence type="ECO:0000313" key="2">
    <source>
        <dbReference type="EMBL" id="KAK3948743.1"/>
    </source>
</evidence>
<accession>A0AAN6NR88</accession>
<organism evidence="2 3">
    <name type="scientific">Pseudoneurospora amorphoporcata</name>
    <dbReference type="NCBI Taxonomy" id="241081"/>
    <lineage>
        <taxon>Eukaryota</taxon>
        <taxon>Fungi</taxon>
        <taxon>Dikarya</taxon>
        <taxon>Ascomycota</taxon>
        <taxon>Pezizomycotina</taxon>
        <taxon>Sordariomycetes</taxon>
        <taxon>Sordariomycetidae</taxon>
        <taxon>Sordariales</taxon>
        <taxon>Sordariaceae</taxon>
        <taxon>Pseudoneurospora</taxon>
    </lineage>
</organism>
<name>A0AAN6NR88_9PEZI</name>
<dbReference type="EMBL" id="MU859247">
    <property type="protein sequence ID" value="KAK3948743.1"/>
    <property type="molecule type" value="Genomic_DNA"/>
</dbReference>
<proteinExistence type="predicted"/>
<reference evidence="2" key="1">
    <citation type="journal article" date="2023" name="Mol. Phylogenet. Evol.">
        <title>Genome-scale phylogeny and comparative genomics of the fungal order Sordariales.</title>
        <authorList>
            <person name="Hensen N."/>
            <person name="Bonometti L."/>
            <person name="Westerberg I."/>
            <person name="Brannstrom I.O."/>
            <person name="Guillou S."/>
            <person name="Cros-Aarteil S."/>
            <person name="Calhoun S."/>
            <person name="Haridas S."/>
            <person name="Kuo A."/>
            <person name="Mondo S."/>
            <person name="Pangilinan J."/>
            <person name="Riley R."/>
            <person name="LaButti K."/>
            <person name="Andreopoulos B."/>
            <person name="Lipzen A."/>
            <person name="Chen C."/>
            <person name="Yan M."/>
            <person name="Daum C."/>
            <person name="Ng V."/>
            <person name="Clum A."/>
            <person name="Steindorff A."/>
            <person name="Ohm R.A."/>
            <person name="Martin F."/>
            <person name="Silar P."/>
            <person name="Natvig D.O."/>
            <person name="Lalanne C."/>
            <person name="Gautier V."/>
            <person name="Ament-Velasquez S.L."/>
            <person name="Kruys A."/>
            <person name="Hutchinson M.I."/>
            <person name="Powell A.J."/>
            <person name="Barry K."/>
            <person name="Miller A.N."/>
            <person name="Grigoriev I.V."/>
            <person name="Debuchy R."/>
            <person name="Gladieux P."/>
            <person name="Hiltunen Thoren M."/>
            <person name="Johannesson H."/>
        </authorList>
    </citation>
    <scope>NUCLEOTIDE SEQUENCE</scope>
    <source>
        <strain evidence="2">CBS 626.80</strain>
    </source>
</reference>
<dbReference type="Proteomes" id="UP001303222">
    <property type="component" value="Unassembled WGS sequence"/>
</dbReference>
<feature type="compositionally biased region" description="Polar residues" evidence="1">
    <location>
        <begin position="34"/>
        <end position="48"/>
    </location>
</feature>
<sequence>MSPPPGIRLLRPRQHEPREPRQAEEQQRSLPAGSRTTTNSRGVLTVTPTLPRGCRRGNPFDETPVVSGLGGRLQASRNGVSAAGREVEAPGGAEETGEGAAEAAAVINQNESHPDLVYFKRNDRNKTWLNAISSDQHLAVEAANGGHKNPTSSTTCQPFSRHELLNIALCLVSAPVKEGSETEPDGRWGIDIPGGGWGLVLRSSVGEREEWQIFVPVSFLQDRGIR</sequence>
<gene>
    <name evidence="2" type="ORF">QBC32DRAFT_50471</name>
</gene>
<reference evidence="2" key="2">
    <citation type="submission" date="2023-06" db="EMBL/GenBank/DDBJ databases">
        <authorList>
            <consortium name="Lawrence Berkeley National Laboratory"/>
            <person name="Mondo S.J."/>
            <person name="Hensen N."/>
            <person name="Bonometti L."/>
            <person name="Westerberg I."/>
            <person name="Brannstrom I.O."/>
            <person name="Guillou S."/>
            <person name="Cros-Aarteil S."/>
            <person name="Calhoun S."/>
            <person name="Haridas S."/>
            <person name="Kuo A."/>
            <person name="Pangilinan J."/>
            <person name="Riley R."/>
            <person name="Labutti K."/>
            <person name="Andreopoulos B."/>
            <person name="Lipzen A."/>
            <person name="Chen C."/>
            <person name="Yanf M."/>
            <person name="Daum C."/>
            <person name="Ng V."/>
            <person name="Clum A."/>
            <person name="Steindorff A."/>
            <person name="Ohm R."/>
            <person name="Martin F."/>
            <person name="Silar P."/>
            <person name="Natvig D."/>
            <person name="Lalanne C."/>
            <person name="Gautier V."/>
            <person name="Ament-Velasquez S.L."/>
            <person name="Kruys A."/>
            <person name="Hutchinson M.I."/>
            <person name="Powell A.J."/>
            <person name="Barry K."/>
            <person name="Miller A.N."/>
            <person name="Grigoriev I.V."/>
            <person name="Debuchy R."/>
            <person name="Gladieux P."/>
            <person name="Thoren M.H."/>
            <person name="Johannesson H."/>
        </authorList>
    </citation>
    <scope>NUCLEOTIDE SEQUENCE</scope>
    <source>
        <strain evidence="2">CBS 626.80</strain>
    </source>
</reference>
<evidence type="ECO:0000313" key="3">
    <source>
        <dbReference type="Proteomes" id="UP001303222"/>
    </source>
</evidence>
<evidence type="ECO:0000256" key="1">
    <source>
        <dbReference type="SAM" id="MobiDB-lite"/>
    </source>
</evidence>